<name>A0ABV5NGR8_9ACTN</name>
<protein>
    <submittedName>
        <fullName evidence="3">Cupin domain-containing protein</fullName>
    </submittedName>
</protein>
<dbReference type="EMBL" id="JBHMCF010000008">
    <property type="protein sequence ID" value="MFB9469490.1"/>
    <property type="molecule type" value="Genomic_DNA"/>
</dbReference>
<comment type="caution">
    <text evidence="3">The sequence shown here is derived from an EMBL/GenBank/DDBJ whole genome shotgun (WGS) entry which is preliminary data.</text>
</comment>
<dbReference type="InterPro" id="IPR013096">
    <property type="entry name" value="Cupin_2"/>
</dbReference>
<dbReference type="Gene3D" id="2.60.120.10">
    <property type="entry name" value="Jelly Rolls"/>
    <property type="match status" value="1"/>
</dbReference>
<dbReference type="Proteomes" id="UP001589568">
    <property type="component" value="Unassembled WGS sequence"/>
</dbReference>
<dbReference type="CDD" id="cd02234">
    <property type="entry name" value="cupin_BLR7677-like"/>
    <property type="match status" value="1"/>
</dbReference>
<feature type="region of interest" description="Disordered" evidence="1">
    <location>
        <begin position="29"/>
        <end position="48"/>
    </location>
</feature>
<dbReference type="PANTHER" id="PTHR38599">
    <property type="entry name" value="CUPIN DOMAIN PROTEIN (AFU_ORTHOLOGUE AFUA_3G13620)"/>
    <property type="match status" value="1"/>
</dbReference>
<dbReference type="PANTHER" id="PTHR38599:SF1">
    <property type="entry name" value="CUPIN DOMAIN PROTEIN (AFU_ORTHOLOGUE AFUA_3G13620)"/>
    <property type="match status" value="1"/>
</dbReference>
<feature type="compositionally biased region" description="Low complexity" evidence="1">
    <location>
        <begin position="32"/>
        <end position="47"/>
    </location>
</feature>
<feature type="domain" description="Cupin type-2" evidence="2">
    <location>
        <begin position="73"/>
        <end position="145"/>
    </location>
</feature>
<dbReference type="SUPFAM" id="SSF51182">
    <property type="entry name" value="RmlC-like cupins"/>
    <property type="match status" value="1"/>
</dbReference>
<accession>A0ABV5NGR8</accession>
<evidence type="ECO:0000313" key="4">
    <source>
        <dbReference type="Proteomes" id="UP001589568"/>
    </source>
</evidence>
<dbReference type="PROSITE" id="PS51257">
    <property type="entry name" value="PROKAR_LIPOPROTEIN"/>
    <property type="match status" value="1"/>
</dbReference>
<organism evidence="3 4">
    <name type="scientific">Nonomuraea salmonea</name>
    <dbReference type="NCBI Taxonomy" id="46181"/>
    <lineage>
        <taxon>Bacteria</taxon>
        <taxon>Bacillati</taxon>
        <taxon>Actinomycetota</taxon>
        <taxon>Actinomycetes</taxon>
        <taxon>Streptosporangiales</taxon>
        <taxon>Streptosporangiaceae</taxon>
        <taxon>Nonomuraea</taxon>
    </lineage>
</organism>
<evidence type="ECO:0000256" key="1">
    <source>
        <dbReference type="SAM" id="MobiDB-lite"/>
    </source>
</evidence>
<keyword evidence="4" id="KW-1185">Reference proteome</keyword>
<dbReference type="RefSeq" id="WP_345407367.1">
    <property type="nucleotide sequence ID" value="NZ_BAAAXS010000001.1"/>
</dbReference>
<proteinExistence type="predicted"/>
<reference evidence="3 4" key="1">
    <citation type="submission" date="2024-09" db="EMBL/GenBank/DDBJ databases">
        <authorList>
            <person name="Sun Q."/>
            <person name="Mori K."/>
        </authorList>
    </citation>
    <scope>NUCLEOTIDE SEQUENCE [LARGE SCALE GENOMIC DNA]</scope>
    <source>
        <strain evidence="3 4">JCM 3324</strain>
    </source>
</reference>
<dbReference type="Pfam" id="PF07883">
    <property type="entry name" value="Cupin_2"/>
    <property type="match status" value="1"/>
</dbReference>
<evidence type="ECO:0000259" key="2">
    <source>
        <dbReference type="Pfam" id="PF07883"/>
    </source>
</evidence>
<evidence type="ECO:0000313" key="3">
    <source>
        <dbReference type="EMBL" id="MFB9469490.1"/>
    </source>
</evidence>
<sequence>MNRSHPARGLLAATAVTGLLTATSCAPSHQHATGAAGRAPAVATTTEAPEETLEPLLEQALPGVEGKTFTSALVTFPPGGRAGPHRHGTAFVYAYVLDGTFRSQLAGEPVRTYRQGDDWTEQPGAHHVLTENTSRTQQGRLLVIFIADTGSQLKIED</sequence>
<dbReference type="InterPro" id="IPR011051">
    <property type="entry name" value="RmlC_Cupin_sf"/>
</dbReference>
<gene>
    <name evidence="3" type="ORF">ACFFR3_08220</name>
</gene>
<dbReference type="InterPro" id="IPR014710">
    <property type="entry name" value="RmlC-like_jellyroll"/>
</dbReference>